<dbReference type="InterPro" id="IPR013830">
    <property type="entry name" value="SGNH_hydro"/>
</dbReference>
<dbReference type="Pfam" id="PF03422">
    <property type="entry name" value="CBM_6"/>
    <property type="match status" value="1"/>
</dbReference>
<gene>
    <name evidence="6" type="ordered locus">Mpal_2618</name>
</gene>
<dbReference type="GO" id="GO:0000272">
    <property type="term" value="P:polysaccharide catabolic process"/>
    <property type="evidence" value="ECO:0007669"/>
    <property type="project" value="InterPro"/>
</dbReference>
<reference evidence="6 7" key="1">
    <citation type="journal article" date="2015" name="Genome Announc.">
        <title>Complete Genome Sequence of Methanosphaerula palustris E1-9CT, a Hydrogenotrophic Methanogen Isolated from a Minerotrophic Fen Peatland.</title>
        <authorList>
            <person name="Cadillo-Quiroz H."/>
            <person name="Browne P."/>
            <person name="Kyrpides N."/>
            <person name="Woyke T."/>
            <person name="Goodwin L."/>
            <person name="Detter C."/>
            <person name="Yavitt J.B."/>
            <person name="Zinder S.H."/>
        </authorList>
    </citation>
    <scope>NUCLEOTIDE SEQUENCE [LARGE SCALE GENOMIC DNA]</scope>
    <source>
        <strain evidence="7">ATCC BAA-1556 / DSM 19958 / E1-9c</strain>
    </source>
</reference>
<dbReference type="SUPFAM" id="SSF49785">
    <property type="entry name" value="Galactose-binding domain-like"/>
    <property type="match status" value="1"/>
</dbReference>
<dbReference type="InterPro" id="IPR018247">
    <property type="entry name" value="EF_Hand_1_Ca_BS"/>
</dbReference>
<evidence type="ECO:0000256" key="2">
    <source>
        <dbReference type="SAM" id="MobiDB-lite"/>
    </source>
</evidence>
<evidence type="ECO:0000313" key="7">
    <source>
        <dbReference type="Proteomes" id="UP000002457"/>
    </source>
</evidence>
<organism evidence="6 7">
    <name type="scientific">Methanosphaerula palustris (strain ATCC BAA-1556 / DSM 19958 / E1-9c)</name>
    <dbReference type="NCBI Taxonomy" id="521011"/>
    <lineage>
        <taxon>Archaea</taxon>
        <taxon>Methanobacteriati</taxon>
        <taxon>Methanobacteriota</taxon>
        <taxon>Stenosarchaea group</taxon>
        <taxon>Methanomicrobia</taxon>
        <taxon>Methanomicrobiales</taxon>
        <taxon>Methanoregulaceae</taxon>
        <taxon>Methanosphaerula</taxon>
    </lineage>
</organism>
<dbReference type="CDD" id="cd01833">
    <property type="entry name" value="XynB_like"/>
    <property type="match status" value="1"/>
</dbReference>
<dbReference type="InterPro" id="IPR016134">
    <property type="entry name" value="Dockerin_dom"/>
</dbReference>
<dbReference type="Pfam" id="PF13472">
    <property type="entry name" value="Lipase_GDSL_2"/>
    <property type="match status" value="1"/>
</dbReference>
<dbReference type="InterPro" id="IPR006584">
    <property type="entry name" value="Cellulose-bd_IV"/>
</dbReference>
<dbReference type="GeneID" id="25394230"/>
<dbReference type="CDD" id="cd04080">
    <property type="entry name" value="CBM6_cellulase-like"/>
    <property type="match status" value="1"/>
</dbReference>
<dbReference type="InterPro" id="IPR002048">
    <property type="entry name" value="EF_hand_dom"/>
</dbReference>
<dbReference type="CDD" id="cd14254">
    <property type="entry name" value="Dockerin_II"/>
    <property type="match status" value="1"/>
</dbReference>
<dbReference type="Gene3D" id="3.40.50.1110">
    <property type="entry name" value="SGNH hydrolase"/>
    <property type="match status" value="1"/>
</dbReference>
<dbReference type="OrthoDB" id="291513at2157"/>
<dbReference type="GO" id="GO:0004622">
    <property type="term" value="F:phosphatidylcholine lysophospholipase activity"/>
    <property type="evidence" value="ECO:0007669"/>
    <property type="project" value="TreeGrafter"/>
</dbReference>
<dbReference type="Proteomes" id="UP000002457">
    <property type="component" value="Chromosome"/>
</dbReference>
<name>B8GF81_METPE</name>
<dbReference type="PROSITE" id="PS51175">
    <property type="entry name" value="CBM6"/>
    <property type="match status" value="1"/>
</dbReference>
<feature type="domain" description="CBM6" evidence="4">
    <location>
        <begin position="276"/>
        <end position="398"/>
    </location>
</feature>
<proteinExistence type="predicted"/>
<dbReference type="Gene3D" id="2.60.120.260">
    <property type="entry name" value="Galactose-binding domain-like"/>
    <property type="match status" value="1"/>
</dbReference>
<evidence type="ECO:0000313" key="6">
    <source>
        <dbReference type="EMBL" id="ACL17887.1"/>
    </source>
</evidence>
<dbReference type="eggNOG" id="arCOG03611">
    <property type="taxonomic scope" value="Archaea"/>
</dbReference>
<dbReference type="PANTHER" id="PTHR30383">
    <property type="entry name" value="THIOESTERASE 1/PROTEASE 1/LYSOPHOSPHOLIPASE L1"/>
    <property type="match status" value="1"/>
</dbReference>
<evidence type="ECO:0000259" key="4">
    <source>
        <dbReference type="PROSITE" id="PS51175"/>
    </source>
</evidence>
<dbReference type="HOGENOM" id="CLU_021731_0_0_2"/>
<dbReference type="SUPFAM" id="SSF63446">
    <property type="entry name" value="Type I dockerin domain"/>
    <property type="match status" value="1"/>
</dbReference>
<dbReference type="Pfam" id="PF00404">
    <property type="entry name" value="Dockerin_1"/>
    <property type="match status" value="1"/>
</dbReference>
<evidence type="ECO:0000259" key="3">
    <source>
        <dbReference type="PROSITE" id="PS50222"/>
    </source>
</evidence>
<dbReference type="Gene3D" id="1.10.1330.10">
    <property type="entry name" value="Dockerin domain"/>
    <property type="match status" value="1"/>
</dbReference>
<dbReference type="STRING" id="521011.Mpal_2618"/>
<dbReference type="InterPro" id="IPR051532">
    <property type="entry name" value="Ester_Hydrolysis_Enzymes"/>
</dbReference>
<feature type="domain" description="Dockerin" evidence="5">
    <location>
        <begin position="465"/>
        <end position="522"/>
    </location>
</feature>
<dbReference type="InterPro" id="IPR008979">
    <property type="entry name" value="Galactose-bd-like_sf"/>
</dbReference>
<feature type="domain" description="EF-hand" evidence="3">
    <location>
        <begin position="499"/>
        <end position="522"/>
    </location>
</feature>
<sequence precursor="true">MLWCSIVLAMLLGGSLLVIPAEATVKILPLGDSITRGGATADSPYPSYRYLLWNYLKTGGYDVDFVGSTTEPTFSSFSFDQDHDGHGGYTTGMELNGDPSDDPQGKLSKWLNQYTPDIVLLHIGTNDVIHQVDLSERLSNVGQIIDTLRAANPNVEILMAQIIPTSDAFRNSNSQLIAFNDALPALAADKNTAQSPVIVVDMYSNYDGFKDNQYDGIHPQTSGEKKLADRWYAALVPLLNNSTVTPEPTTAPWNTSQQIPGSIQACDYAPGGEGVAYYDTTPGNSGGAYRSDDVDIEYSSAEQQFVVRDIRSGEWLTYNVKIASAGLYTVNFRVASPNTGATIDMEVDGSEVTTIQVPDTGSSALYTTVQRPVYLPGGNHTVKLDFSGSFNLNYLKFTTGLPDPIGTSTPETTATPVTTSTTVTNNTTVSPTDSQTVPATTAPTTAPTPPLPLPSSVDAPHDLNNDGLYEDVNGDGALDFNDVVLFFNQMDWIADNEPISAFDFNHNGTIDFNDIVILFNEM</sequence>
<protein>
    <submittedName>
        <fullName evidence="6">Carbohydrate binding family 6</fullName>
    </submittedName>
</protein>
<dbReference type="RefSeq" id="WP_012619206.1">
    <property type="nucleotide sequence ID" value="NC_011832.1"/>
</dbReference>
<dbReference type="PROSITE" id="PS50222">
    <property type="entry name" value="EF_HAND_2"/>
    <property type="match status" value="1"/>
</dbReference>
<dbReference type="GO" id="GO:0030246">
    <property type="term" value="F:carbohydrate binding"/>
    <property type="evidence" value="ECO:0007669"/>
    <property type="project" value="InterPro"/>
</dbReference>
<dbReference type="EMBL" id="CP001338">
    <property type="protein sequence ID" value="ACL17887.1"/>
    <property type="molecule type" value="Genomic_DNA"/>
</dbReference>
<evidence type="ECO:0000256" key="1">
    <source>
        <dbReference type="ARBA" id="ARBA00022729"/>
    </source>
</evidence>
<keyword evidence="7" id="KW-1185">Reference proteome</keyword>
<dbReference type="AlphaFoldDB" id="B8GF81"/>
<accession>B8GF81</accession>
<dbReference type="GO" id="GO:0005509">
    <property type="term" value="F:calcium ion binding"/>
    <property type="evidence" value="ECO:0007669"/>
    <property type="project" value="InterPro"/>
</dbReference>
<dbReference type="SUPFAM" id="SSF52266">
    <property type="entry name" value="SGNH hydrolase"/>
    <property type="match status" value="1"/>
</dbReference>
<dbReference type="KEGG" id="mpl:Mpal_2618"/>
<dbReference type="CAZy" id="CBM6">
    <property type="family name" value="Carbohydrate-Binding Module Family 6"/>
</dbReference>
<feature type="compositionally biased region" description="Low complexity" evidence="2">
    <location>
        <begin position="407"/>
        <end position="445"/>
    </location>
</feature>
<dbReference type="InterPro" id="IPR002105">
    <property type="entry name" value="Dockerin_1_rpt"/>
</dbReference>
<dbReference type="InterPro" id="IPR036439">
    <property type="entry name" value="Dockerin_dom_sf"/>
</dbReference>
<dbReference type="InterPro" id="IPR036514">
    <property type="entry name" value="SGNH_hydro_sf"/>
</dbReference>
<dbReference type="PROSITE" id="PS00018">
    <property type="entry name" value="EF_HAND_1"/>
    <property type="match status" value="2"/>
</dbReference>
<dbReference type="PROSITE" id="PS51766">
    <property type="entry name" value="DOCKERIN"/>
    <property type="match status" value="1"/>
</dbReference>
<dbReference type="PANTHER" id="PTHR30383:SF2">
    <property type="entry name" value="CELLULOSE-BINDING PROTEIN"/>
    <property type="match status" value="1"/>
</dbReference>
<dbReference type="InterPro" id="IPR005084">
    <property type="entry name" value="CBM6"/>
</dbReference>
<dbReference type="GO" id="GO:0004553">
    <property type="term" value="F:hydrolase activity, hydrolyzing O-glycosyl compounds"/>
    <property type="evidence" value="ECO:0007669"/>
    <property type="project" value="InterPro"/>
</dbReference>
<feature type="region of interest" description="Disordered" evidence="2">
    <location>
        <begin position="402"/>
        <end position="460"/>
    </location>
</feature>
<keyword evidence="1" id="KW-0732">Signal</keyword>
<evidence type="ECO:0000259" key="5">
    <source>
        <dbReference type="PROSITE" id="PS51766"/>
    </source>
</evidence>
<dbReference type="SMART" id="SM00606">
    <property type="entry name" value="CBD_IV"/>
    <property type="match status" value="1"/>
</dbReference>